<comment type="caution">
    <text evidence="1">The sequence shown here is derived from an EMBL/GenBank/DDBJ whole genome shotgun (WGS) entry which is preliminary data.</text>
</comment>
<dbReference type="Proteomes" id="UP000465810">
    <property type="component" value="Unassembled WGS sequence"/>
</dbReference>
<reference evidence="1 2" key="1">
    <citation type="submission" date="2019-12" db="EMBL/GenBank/DDBJ databases">
        <authorList>
            <person name="Feng G."/>
            <person name="Zhu H."/>
        </authorList>
    </citation>
    <scope>NUCLEOTIDE SEQUENCE [LARGE SCALE GENOMIC DNA]</scope>
    <source>
        <strain evidence="1 2">FGD1</strain>
    </source>
</reference>
<dbReference type="GO" id="GO:0016787">
    <property type="term" value="F:hydrolase activity"/>
    <property type="evidence" value="ECO:0007669"/>
    <property type="project" value="UniProtKB-KW"/>
</dbReference>
<dbReference type="Pfam" id="PF05013">
    <property type="entry name" value="FGase"/>
    <property type="match status" value="1"/>
</dbReference>
<dbReference type="EMBL" id="WVTD01000006">
    <property type="protein sequence ID" value="MYL98209.1"/>
    <property type="molecule type" value="Genomic_DNA"/>
</dbReference>
<keyword evidence="1" id="KW-0378">Hydrolase</keyword>
<dbReference type="InterPro" id="IPR011227">
    <property type="entry name" value="UCP029730"/>
</dbReference>
<accession>A0A7X4GH98</accession>
<dbReference type="RefSeq" id="WP_160985835.1">
    <property type="nucleotide sequence ID" value="NZ_WVTD01000006.1"/>
</dbReference>
<dbReference type="Gene3D" id="3.40.630.40">
    <property type="entry name" value="Zn-dependent exopeptidases"/>
    <property type="match status" value="1"/>
</dbReference>
<keyword evidence="2" id="KW-1185">Reference proteome</keyword>
<name>A0A7X4GH98_9SPHN</name>
<gene>
    <name evidence="1" type="ORF">GR702_10560</name>
</gene>
<sequence length="248" mass="26790">METEYHLLLGTPAPGGILVVCDHASNRVPEDVDLGIDPALLNEHIAIDIGVAAIAERMVAPGTAAWLGNVSRLVCDYNRQSDAPGMMPRESDGHAIPGNILTAQQRSARAARFFDPYHAALARLLRESPPALILSLHSFTPGLATCDRPRPWQVGVLYNQDERAARIAIPWLEAQGLVVGDQEPYSGKLLNASMNRHAEPVGLPYLSIEIRQDLIADDAGQVEWAGCMTRLCAVVAAELDRAGHLGLK</sequence>
<dbReference type="InterPro" id="IPR007709">
    <property type="entry name" value="N-FG_amidohydro"/>
</dbReference>
<dbReference type="AlphaFoldDB" id="A0A7X4GH98"/>
<evidence type="ECO:0000313" key="2">
    <source>
        <dbReference type="Proteomes" id="UP000465810"/>
    </source>
</evidence>
<proteinExistence type="predicted"/>
<protein>
    <submittedName>
        <fullName evidence="1">N-formylglutamate amidohydrolase</fullName>
    </submittedName>
</protein>
<evidence type="ECO:0000313" key="1">
    <source>
        <dbReference type="EMBL" id="MYL98209.1"/>
    </source>
</evidence>
<dbReference type="SUPFAM" id="SSF53187">
    <property type="entry name" value="Zn-dependent exopeptidases"/>
    <property type="match status" value="1"/>
</dbReference>
<organism evidence="1 2">
    <name type="scientific">Novosphingobium silvae</name>
    <dbReference type="NCBI Taxonomy" id="2692619"/>
    <lineage>
        <taxon>Bacteria</taxon>
        <taxon>Pseudomonadati</taxon>
        <taxon>Pseudomonadota</taxon>
        <taxon>Alphaproteobacteria</taxon>
        <taxon>Sphingomonadales</taxon>
        <taxon>Sphingomonadaceae</taxon>
        <taxon>Novosphingobium</taxon>
    </lineage>
</organism>
<dbReference type="PIRSF" id="PIRSF029730">
    <property type="entry name" value="UCP029730"/>
    <property type="match status" value="1"/>
</dbReference>